<dbReference type="SUPFAM" id="SSF46785">
    <property type="entry name" value="Winged helix' DNA-binding domain"/>
    <property type="match status" value="1"/>
</dbReference>
<keyword evidence="3" id="KW-0804">Transcription</keyword>
<dbReference type="PANTHER" id="PTHR24567">
    <property type="entry name" value="CRP FAMILY TRANSCRIPTIONAL REGULATORY PROTEIN"/>
    <property type="match status" value="1"/>
</dbReference>
<gene>
    <name evidence="5" type="ORF">CQ006_17965</name>
</gene>
<evidence type="ECO:0000256" key="2">
    <source>
        <dbReference type="ARBA" id="ARBA00023125"/>
    </source>
</evidence>
<dbReference type="SUPFAM" id="SSF51206">
    <property type="entry name" value="cAMP-binding domain-like"/>
    <property type="match status" value="1"/>
</dbReference>
<dbReference type="SMART" id="SM00100">
    <property type="entry name" value="cNMP"/>
    <property type="match status" value="1"/>
</dbReference>
<protein>
    <submittedName>
        <fullName evidence="5">Transcriptional regulator</fullName>
    </submittedName>
</protein>
<dbReference type="Gene3D" id="1.10.10.10">
    <property type="entry name" value="Winged helix-like DNA-binding domain superfamily/Winged helix DNA-binding domain"/>
    <property type="match status" value="1"/>
</dbReference>
<name>A0A2S9DLX6_PSECE</name>
<keyword evidence="2" id="KW-0238">DNA-binding</keyword>
<dbReference type="GO" id="GO:0003700">
    <property type="term" value="F:DNA-binding transcription factor activity"/>
    <property type="evidence" value="ECO:0007669"/>
    <property type="project" value="TreeGrafter"/>
</dbReference>
<dbReference type="GO" id="GO:0003677">
    <property type="term" value="F:DNA binding"/>
    <property type="evidence" value="ECO:0007669"/>
    <property type="project" value="UniProtKB-KW"/>
</dbReference>
<dbReference type="InterPro" id="IPR014710">
    <property type="entry name" value="RmlC-like_jellyroll"/>
</dbReference>
<evidence type="ECO:0000313" key="6">
    <source>
        <dbReference type="Proteomes" id="UP000239458"/>
    </source>
</evidence>
<sequence length="292" mass="32912">MRPFRHSPRSLSSISDKKWLIATLIHNSPRRTSLCLLCSCGFNPLPRRNSPGERMHSKGTVMLDLPLKQTLLARSDLFRGMPEHLLRYVATHMVERTLDDRELLYFKDDTLEFIALVVEGRIYSVVHGPDGREQIIGSTGAGQVVGETALIKDHGRESSTFASGPTRLLQLGSRHFAVLFEEPAFLRRLLMLMMLRLLHAIELLELVCLHRLESRLARFLLANLGEIDLALALPSVSLPASQGVLASMLNTSRPKLNVQLQVWRRSGVISGDLERMVINDVEHLRRKAFALN</sequence>
<dbReference type="InterPro" id="IPR050397">
    <property type="entry name" value="Env_Response_Regulators"/>
</dbReference>
<dbReference type="PROSITE" id="PS50042">
    <property type="entry name" value="CNMP_BINDING_3"/>
    <property type="match status" value="1"/>
</dbReference>
<dbReference type="PANTHER" id="PTHR24567:SF68">
    <property type="entry name" value="DNA-BINDING TRANSCRIPTIONAL DUAL REGULATOR CRP"/>
    <property type="match status" value="1"/>
</dbReference>
<dbReference type="GO" id="GO:0005829">
    <property type="term" value="C:cytosol"/>
    <property type="evidence" value="ECO:0007669"/>
    <property type="project" value="TreeGrafter"/>
</dbReference>
<dbReference type="Gene3D" id="2.60.120.10">
    <property type="entry name" value="Jelly Rolls"/>
    <property type="match status" value="1"/>
</dbReference>
<dbReference type="Proteomes" id="UP000239458">
    <property type="component" value="Unassembled WGS sequence"/>
</dbReference>
<proteinExistence type="predicted"/>
<keyword evidence="1" id="KW-0805">Transcription regulation</keyword>
<feature type="domain" description="Cyclic nucleotide-binding" evidence="4">
    <location>
        <begin position="77"/>
        <end position="197"/>
    </location>
</feature>
<evidence type="ECO:0000259" key="4">
    <source>
        <dbReference type="PROSITE" id="PS50042"/>
    </source>
</evidence>
<organism evidence="5 6">
    <name type="scientific">Pseudomonas cedrina</name>
    <dbReference type="NCBI Taxonomy" id="651740"/>
    <lineage>
        <taxon>Bacteria</taxon>
        <taxon>Pseudomonadati</taxon>
        <taxon>Pseudomonadota</taxon>
        <taxon>Gammaproteobacteria</taxon>
        <taxon>Pseudomonadales</taxon>
        <taxon>Pseudomonadaceae</taxon>
        <taxon>Pseudomonas</taxon>
    </lineage>
</organism>
<dbReference type="EMBL" id="PCQE01000031">
    <property type="protein sequence ID" value="PRC00703.1"/>
    <property type="molecule type" value="Genomic_DNA"/>
</dbReference>
<dbReference type="InterPro" id="IPR018490">
    <property type="entry name" value="cNMP-bd_dom_sf"/>
</dbReference>
<dbReference type="AlphaFoldDB" id="A0A2S9DLX6"/>
<dbReference type="InterPro" id="IPR012318">
    <property type="entry name" value="HTH_CRP"/>
</dbReference>
<evidence type="ECO:0000256" key="1">
    <source>
        <dbReference type="ARBA" id="ARBA00023015"/>
    </source>
</evidence>
<dbReference type="Pfam" id="PF00027">
    <property type="entry name" value="cNMP_binding"/>
    <property type="match status" value="1"/>
</dbReference>
<dbReference type="InterPro" id="IPR000595">
    <property type="entry name" value="cNMP-bd_dom"/>
</dbReference>
<evidence type="ECO:0000313" key="5">
    <source>
        <dbReference type="EMBL" id="PRC00703.1"/>
    </source>
</evidence>
<dbReference type="Pfam" id="PF13545">
    <property type="entry name" value="HTH_Crp_2"/>
    <property type="match status" value="1"/>
</dbReference>
<evidence type="ECO:0000256" key="3">
    <source>
        <dbReference type="ARBA" id="ARBA00023163"/>
    </source>
</evidence>
<dbReference type="InterPro" id="IPR036388">
    <property type="entry name" value="WH-like_DNA-bd_sf"/>
</dbReference>
<reference evidence="5 6" key="1">
    <citation type="submission" date="2017-09" db="EMBL/GenBank/DDBJ databases">
        <title>Genomic, metabolic, and phenotypic characteristics of bacterial isolates from the natural microbiome of the model nematode Caenorhabditis elegans.</title>
        <authorList>
            <person name="Zimmermann J."/>
            <person name="Obeng N."/>
            <person name="Yang W."/>
            <person name="Obeng O."/>
            <person name="Kissoyan K."/>
            <person name="Pees B."/>
            <person name="Dirksen P."/>
            <person name="Hoppner M."/>
            <person name="Franke A."/>
            <person name="Rosenstiel P."/>
            <person name="Leippe M."/>
            <person name="Dierking K."/>
            <person name="Kaleta C."/>
            <person name="Schulenburg H."/>
        </authorList>
    </citation>
    <scope>NUCLEOTIDE SEQUENCE [LARGE SCALE GENOMIC DNA]</scope>
    <source>
        <strain evidence="5 6">MYb184</strain>
    </source>
</reference>
<accession>A0A2S9DLX6</accession>
<comment type="caution">
    <text evidence="5">The sequence shown here is derived from an EMBL/GenBank/DDBJ whole genome shotgun (WGS) entry which is preliminary data.</text>
</comment>
<dbReference type="CDD" id="cd00038">
    <property type="entry name" value="CAP_ED"/>
    <property type="match status" value="1"/>
</dbReference>
<dbReference type="InterPro" id="IPR036390">
    <property type="entry name" value="WH_DNA-bd_sf"/>
</dbReference>